<evidence type="ECO:0000313" key="5">
    <source>
        <dbReference type="Proteomes" id="UP000195880"/>
    </source>
</evidence>
<keyword evidence="3" id="KW-1133">Transmembrane helix</keyword>
<keyword evidence="3" id="KW-0812">Transmembrane</keyword>
<name>A0A1Z1WL85_9ACTN</name>
<feature type="compositionally biased region" description="Low complexity" evidence="2">
    <location>
        <begin position="498"/>
        <end position="525"/>
    </location>
</feature>
<dbReference type="STRING" id="67267.GCA_000716675_06972"/>
<reference evidence="4 5" key="1">
    <citation type="submission" date="2017-05" db="EMBL/GenBank/DDBJ databases">
        <title>Streptomyces alboflavus Genome sequencing and assembly.</title>
        <authorList>
            <person name="Wang Y."/>
            <person name="Du B."/>
            <person name="Ding Y."/>
            <person name="Liu H."/>
            <person name="Hou Q."/>
            <person name="Liu K."/>
            <person name="Wang C."/>
            <person name="Yao L."/>
        </authorList>
    </citation>
    <scope>NUCLEOTIDE SEQUENCE [LARGE SCALE GENOMIC DNA]</scope>
    <source>
        <strain evidence="4 5">MDJK44</strain>
    </source>
</reference>
<sequence length="554" mass="57849">MTPAELLDKQDLIKQLQDLAGRPALSPRAAELQALADDLTHGKRLDKWAELDLVHAYVRPETVTASGSRPSARRDGLLEAALGVLVFIPLLITWFGLRDAVRAYGELAEENRKEATRPFLQLWQSGFGGHLSPLGRFENVALTAVVLIALLVLLSVVHARVRWRADQEEADQEAERERLLARLASVLTRLQMLLAQHRSASPQQFATELTKAARQMNSLAAKAEKNHKELTATAGAVASATTSLQDAATKLTEEVPKLGAAANRMETTLRDVQAATVQAGAANTAAADVIAERVKAAGTTVETSLQALVTAQRELVTKSESVARATQQASQALVTSTGRTSDAMDGIREATERWDAAAAHWQDAAARVESGVRSAAGATAGAPPVRNGAARPADLYGAPQAGAYGSPDTEPYGTPLPSYDTSTGPYGTPTPPPGSTNGATVPGPRAAETRAPEGSPAQARSAAPEPTPAPAPTPAPTRTPQDAPRGTTPQDAPPPRPTASVPSDTPSDTPSGTPSGTPSDATPDTASDVASNRTRALRPPTRRPSAPPSSGSDA</sequence>
<feature type="compositionally biased region" description="Pro residues" evidence="2">
    <location>
        <begin position="465"/>
        <end position="477"/>
    </location>
</feature>
<accession>A0A1Z1WL85</accession>
<feature type="transmembrane region" description="Helical" evidence="3">
    <location>
        <begin position="77"/>
        <end position="97"/>
    </location>
</feature>
<keyword evidence="5" id="KW-1185">Reference proteome</keyword>
<gene>
    <name evidence="4" type="ORF">SMD44_06674</name>
</gene>
<dbReference type="OrthoDB" id="3435720at2"/>
<evidence type="ECO:0000256" key="3">
    <source>
        <dbReference type="SAM" id="Phobius"/>
    </source>
</evidence>
<feature type="transmembrane region" description="Helical" evidence="3">
    <location>
        <begin position="140"/>
        <end position="157"/>
    </location>
</feature>
<evidence type="ECO:0000313" key="4">
    <source>
        <dbReference type="EMBL" id="ARX87193.1"/>
    </source>
</evidence>
<keyword evidence="1" id="KW-0175">Coiled coil</keyword>
<evidence type="ECO:0000256" key="2">
    <source>
        <dbReference type="SAM" id="MobiDB-lite"/>
    </source>
</evidence>
<dbReference type="eggNOG" id="COG0840">
    <property type="taxonomic scope" value="Bacteria"/>
</dbReference>
<protein>
    <submittedName>
        <fullName evidence="4">Uncharacterized protein</fullName>
    </submittedName>
</protein>
<organism evidence="4 5">
    <name type="scientific">Streptomyces alboflavus</name>
    <dbReference type="NCBI Taxonomy" id="67267"/>
    <lineage>
        <taxon>Bacteria</taxon>
        <taxon>Bacillati</taxon>
        <taxon>Actinomycetota</taxon>
        <taxon>Actinomycetes</taxon>
        <taxon>Kitasatosporales</taxon>
        <taxon>Streptomycetaceae</taxon>
        <taxon>Streptomyces</taxon>
    </lineage>
</organism>
<feature type="coiled-coil region" evidence="1">
    <location>
        <begin position="206"/>
        <end position="233"/>
    </location>
</feature>
<evidence type="ECO:0000256" key="1">
    <source>
        <dbReference type="SAM" id="Coils"/>
    </source>
</evidence>
<keyword evidence="3" id="KW-0472">Membrane</keyword>
<feature type="region of interest" description="Disordered" evidence="2">
    <location>
        <begin position="377"/>
        <end position="554"/>
    </location>
</feature>
<dbReference type="AlphaFoldDB" id="A0A1Z1WL85"/>
<dbReference type="KEGG" id="salf:SMD44_06674"/>
<proteinExistence type="predicted"/>
<dbReference type="Proteomes" id="UP000195880">
    <property type="component" value="Chromosome"/>
</dbReference>
<dbReference type="RefSeq" id="WP_087886245.1">
    <property type="nucleotide sequence ID" value="NZ_CP021748.1"/>
</dbReference>
<dbReference type="EMBL" id="CP021748">
    <property type="protein sequence ID" value="ARX87193.1"/>
    <property type="molecule type" value="Genomic_DNA"/>
</dbReference>